<accession>A0AA36IVN0</accession>
<dbReference type="AlphaFoldDB" id="A0AA36IVN0"/>
<protein>
    <submittedName>
        <fullName evidence="2">Uncharacterized protein</fullName>
    </submittedName>
</protein>
<gene>
    <name evidence="2" type="ORF">EVOR1521_LOCUS19407</name>
</gene>
<sequence length="161" mass="17593">MEARGKSNIGCAQLAQLEQAMVDTTALQQQADAALERIARQQTALKRMPVTCPSCGTLNVPSRIWGAGDLVPCQECSQPFLPLSNSFQDSDLAVLRVAVRKLRDQAEQIQYLECLAKRRPTSRPTSPASPARPKGLAKAPERSTSRTRPGLAKARDRILPM</sequence>
<feature type="region of interest" description="Disordered" evidence="1">
    <location>
        <begin position="117"/>
        <end position="161"/>
    </location>
</feature>
<comment type="caution">
    <text evidence="2">The sequence shown here is derived from an EMBL/GenBank/DDBJ whole genome shotgun (WGS) entry which is preliminary data.</text>
</comment>
<evidence type="ECO:0000313" key="3">
    <source>
        <dbReference type="Proteomes" id="UP001178507"/>
    </source>
</evidence>
<feature type="compositionally biased region" description="Low complexity" evidence="1">
    <location>
        <begin position="122"/>
        <end position="134"/>
    </location>
</feature>
<evidence type="ECO:0000313" key="2">
    <source>
        <dbReference type="EMBL" id="CAJ1394832.1"/>
    </source>
</evidence>
<organism evidence="2 3">
    <name type="scientific">Effrenium voratum</name>
    <dbReference type="NCBI Taxonomy" id="2562239"/>
    <lineage>
        <taxon>Eukaryota</taxon>
        <taxon>Sar</taxon>
        <taxon>Alveolata</taxon>
        <taxon>Dinophyceae</taxon>
        <taxon>Suessiales</taxon>
        <taxon>Symbiodiniaceae</taxon>
        <taxon>Effrenium</taxon>
    </lineage>
</organism>
<dbReference type="EMBL" id="CAUJNA010002979">
    <property type="protein sequence ID" value="CAJ1394832.1"/>
    <property type="molecule type" value="Genomic_DNA"/>
</dbReference>
<name>A0AA36IVN0_9DINO</name>
<proteinExistence type="predicted"/>
<reference evidence="2" key="1">
    <citation type="submission" date="2023-08" db="EMBL/GenBank/DDBJ databases">
        <authorList>
            <person name="Chen Y."/>
            <person name="Shah S."/>
            <person name="Dougan E. K."/>
            <person name="Thang M."/>
            <person name="Chan C."/>
        </authorList>
    </citation>
    <scope>NUCLEOTIDE SEQUENCE</scope>
</reference>
<dbReference type="Proteomes" id="UP001178507">
    <property type="component" value="Unassembled WGS sequence"/>
</dbReference>
<evidence type="ECO:0000256" key="1">
    <source>
        <dbReference type="SAM" id="MobiDB-lite"/>
    </source>
</evidence>
<keyword evidence="3" id="KW-1185">Reference proteome</keyword>